<dbReference type="AlphaFoldDB" id="A0A5C2T0Q3"/>
<gene>
    <name evidence="1" type="ORF">L227DRAFT_570159</name>
</gene>
<sequence>MSSCLVLTAGADVLTIASSRNVPHASCRYAPTKTRWVTRTPQAPQGTGWYEALHTKVGRNVERSARHAGADGGVWGTTSQRRSVRPKATTYREVWFG</sequence>
<evidence type="ECO:0000313" key="2">
    <source>
        <dbReference type="Proteomes" id="UP000313359"/>
    </source>
</evidence>
<reference evidence="1" key="1">
    <citation type="journal article" date="2018" name="Genome Biol. Evol.">
        <title>Genomics and development of Lentinus tigrinus, a white-rot wood-decaying mushroom with dimorphic fruiting bodies.</title>
        <authorList>
            <person name="Wu B."/>
            <person name="Xu Z."/>
            <person name="Knudson A."/>
            <person name="Carlson A."/>
            <person name="Chen N."/>
            <person name="Kovaka S."/>
            <person name="LaButti K."/>
            <person name="Lipzen A."/>
            <person name="Pennachio C."/>
            <person name="Riley R."/>
            <person name="Schakwitz W."/>
            <person name="Umezawa K."/>
            <person name="Ohm R.A."/>
            <person name="Grigoriev I.V."/>
            <person name="Nagy L.G."/>
            <person name="Gibbons J."/>
            <person name="Hibbett D."/>
        </authorList>
    </citation>
    <scope>NUCLEOTIDE SEQUENCE [LARGE SCALE GENOMIC DNA]</scope>
    <source>
        <strain evidence="1">ALCF2SS1-6</strain>
    </source>
</reference>
<accession>A0A5C2T0Q3</accession>
<evidence type="ECO:0000313" key="1">
    <source>
        <dbReference type="EMBL" id="RPD66266.1"/>
    </source>
</evidence>
<dbReference type="Proteomes" id="UP000313359">
    <property type="component" value="Unassembled WGS sequence"/>
</dbReference>
<protein>
    <submittedName>
        <fullName evidence="1">Uncharacterized protein</fullName>
    </submittedName>
</protein>
<proteinExistence type="predicted"/>
<dbReference type="EMBL" id="ML122251">
    <property type="protein sequence ID" value="RPD66266.1"/>
    <property type="molecule type" value="Genomic_DNA"/>
</dbReference>
<name>A0A5C2T0Q3_9APHY</name>
<keyword evidence="2" id="KW-1185">Reference proteome</keyword>
<organism evidence="1 2">
    <name type="scientific">Lentinus tigrinus ALCF2SS1-6</name>
    <dbReference type="NCBI Taxonomy" id="1328759"/>
    <lineage>
        <taxon>Eukaryota</taxon>
        <taxon>Fungi</taxon>
        <taxon>Dikarya</taxon>
        <taxon>Basidiomycota</taxon>
        <taxon>Agaricomycotina</taxon>
        <taxon>Agaricomycetes</taxon>
        <taxon>Polyporales</taxon>
        <taxon>Polyporaceae</taxon>
        <taxon>Lentinus</taxon>
    </lineage>
</organism>